<evidence type="ECO:0000313" key="21">
    <source>
        <dbReference type="WBParaSite" id="PSAMB.scaffold1137size35489.g11303.t1"/>
    </source>
</evidence>
<feature type="region of interest" description="Disordered" evidence="16">
    <location>
        <begin position="982"/>
        <end position="1021"/>
    </location>
</feature>
<dbReference type="InterPro" id="IPR038557">
    <property type="entry name" value="RLR_C_sf"/>
</dbReference>
<dbReference type="InterPro" id="IPR011545">
    <property type="entry name" value="DEAD/DEAH_box_helicase_dom"/>
</dbReference>
<reference evidence="21" key="1">
    <citation type="submission" date="2022-11" db="UniProtKB">
        <authorList>
            <consortium name="WormBaseParasite"/>
        </authorList>
    </citation>
    <scope>IDENTIFICATION</scope>
</reference>
<evidence type="ECO:0000259" key="17">
    <source>
        <dbReference type="PROSITE" id="PS51192"/>
    </source>
</evidence>
<evidence type="ECO:0000256" key="15">
    <source>
        <dbReference type="ARBA" id="ARBA00049390"/>
    </source>
</evidence>
<dbReference type="GO" id="GO:0005737">
    <property type="term" value="C:cytoplasm"/>
    <property type="evidence" value="ECO:0007669"/>
    <property type="project" value="UniProtKB-SubCell"/>
</dbReference>
<dbReference type="InterPro" id="IPR001650">
    <property type="entry name" value="Helicase_C-like"/>
</dbReference>
<evidence type="ECO:0000256" key="1">
    <source>
        <dbReference type="ARBA" id="ARBA00004496"/>
    </source>
</evidence>
<keyword evidence="12" id="KW-0391">Immunity</keyword>
<proteinExistence type="inferred from homology"/>
<protein>
    <recommendedName>
        <fullName evidence="3">RNA helicase</fullName>
        <ecNumber evidence="3">3.6.4.13</ecNumber>
    </recommendedName>
</protein>
<dbReference type="Pfam" id="PF00270">
    <property type="entry name" value="DEAD"/>
    <property type="match status" value="1"/>
</dbReference>
<keyword evidence="13" id="KW-0694">RNA-binding</keyword>
<keyword evidence="20" id="KW-1185">Reference proteome</keyword>
<keyword evidence="7" id="KW-0547">Nucleotide-binding</keyword>
<evidence type="ECO:0000256" key="11">
    <source>
        <dbReference type="ARBA" id="ARBA00022840"/>
    </source>
</evidence>
<organism evidence="20 21">
    <name type="scientific">Plectus sambesii</name>
    <dbReference type="NCBI Taxonomy" id="2011161"/>
    <lineage>
        <taxon>Eukaryota</taxon>
        <taxon>Metazoa</taxon>
        <taxon>Ecdysozoa</taxon>
        <taxon>Nematoda</taxon>
        <taxon>Chromadorea</taxon>
        <taxon>Plectida</taxon>
        <taxon>Plectina</taxon>
        <taxon>Plectoidea</taxon>
        <taxon>Plectidae</taxon>
        <taxon>Plectus</taxon>
    </lineage>
</organism>
<accession>A0A914UNY0</accession>
<dbReference type="Gene3D" id="1.20.1320.30">
    <property type="match status" value="1"/>
</dbReference>
<dbReference type="WBParaSite" id="PSAMB.scaffold1137size35489.g11303.t1">
    <property type="protein sequence ID" value="PSAMB.scaffold1137size35489.g11303.t1"/>
    <property type="gene ID" value="PSAMB.scaffold1137size35489.g11303"/>
</dbReference>
<dbReference type="Pfam" id="PF00271">
    <property type="entry name" value="Helicase_C"/>
    <property type="match status" value="1"/>
</dbReference>
<dbReference type="PROSITE" id="PS51789">
    <property type="entry name" value="RLR_CTR"/>
    <property type="match status" value="1"/>
</dbReference>
<comment type="catalytic activity">
    <reaction evidence="15">
        <text>ATP + H2O = ADP + phosphate + H(+)</text>
        <dbReference type="Rhea" id="RHEA:13065"/>
        <dbReference type="ChEBI" id="CHEBI:15377"/>
        <dbReference type="ChEBI" id="CHEBI:15378"/>
        <dbReference type="ChEBI" id="CHEBI:30616"/>
        <dbReference type="ChEBI" id="CHEBI:43474"/>
        <dbReference type="ChEBI" id="CHEBI:456216"/>
        <dbReference type="EC" id="3.6.4.13"/>
    </reaction>
    <physiologicalReaction direction="left-to-right" evidence="15">
        <dbReference type="Rhea" id="RHEA:13066"/>
    </physiologicalReaction>
</comment>
<keyword evidence="6" id="KW-0479">Metal-binding</keyword>
<keyword evidence="10" id="KW-0862">Zinc</keyword>
<evidence type="ECO:0000256" key="16">
    <source>
        <dbReference type="SAM" id="MobiDB-lite"/>
    </source>
</evidence>
<dbReference type="PANTHER" id="PTHR14074">
    <property type="entry name" value="HELICASE WITH DEATH DOMAIN-RELATED"/>
    <property type="match status" value="1"/>
</dbReference>
<keyword evidence="9" id="KW-0347">Helicase</keyword>
<evidence type="ECO:0000256" key="2">
    <source>
        <dbReference type="ARBA" id="ARBA00006866"/>
    </source>
</evidence>
<feature type="compositionally biased region" description="Basic and acidic residues" evidence="16">
    <location>
        <begin position="984"/>
        <end position="1010"/>
    </location>
</feature>
<name>A0A914UNY0_9BILA</name>
<evidence type="ECO:0000313" key="20">
    <source>
        <dbReference type="Proteomes" id="UP000887566"/>
    </source>
</evidence>
<keyword evidence="5" id="KW-0399">Innate immunity</keyword>
<dbReference type="PROSITE" id="PS51192">
    <property type="entry name" value="HELICASE_ATP_BIND_1"/>
    <property type="match status" value="1"/>
</dbReference>
<evidence type="ECO:0000256" key="10">
    <source>
        <dbReference type="ARBA" id="ARBA00022833"/>
    </source>
</evidence>
<dbReference type="Pfam" id="PF11648">
    <property type="entry name" value="RIG-I_C-RD"/>
    <property type="match status" value="1"/>
</dbReference>
<keyword evidence="14" id="KW-0051">Antiviral defense</keyword>
<keyword evidence="8" id="KW-0378">Hydrolase</keyword>
<dbReference type="GO" id="GO:0003724">
    <property type="term" value="F:RNA helicase activity"/>
    <property type="evidence" value="ECO:0007669"/>
    <property type="project" value="UniProtKB-EC"/>
</dbReference>
<dbReference type="Gene3D" id="2.170.150.30">
    <property type="entry name" value="RIG-I-like receptor, C-terminal regulatory domain"/>
    <property type="match status" value="1"/>
</dbReference>
<sequence length="1021" mass="116347">MSNSTWEAVDEDRMRRQIFQLYETDINPLLQPVDVKNLHKYLECAGKDAAKMTSLFERDAHAARVAIIEALKSNVNAITAITEIIKNRDENLYGRLRMEGLCEESLRCFRLFFQTDDTIDAFVMLMNYEDVLLSLEKDHRSTYEQLCVLVRKAKNRFDIEEACKVLMRELPYTTSDEKWYWDFMRALNAHADNIGLCREIDPNFAKHYSTYENARLAPVSSKMKMNGAGRAEEDEDASDDENASDFFICRPQSSFAAHAPKYGQSVRDRVKPIKLRDYQKELAEPAKEGKNVIVCAPTGSGKTIVAAAIIRHHLDQTSDQQPRRVAMLVPTVPLVDQQMIMLLQYLQDKYFVIGFAGGEFSGVKAPQMLACHVIIMTPQILVNMLNSTMKADKLNFADFSLFIFDECHHTNERHPYNVLMEAYHDYAGPSKPQVVGLTASLGVGSGKTTDTAIEHMLRMSANLACENLSIVTKHIDDLRAHVPLPEDVLEEVNPLDKDVYGVHIQNLMQQIELSIKPRLIDLAHRRNCLRPEDVKIPQHRESDEYQSWYSRLLRNRLPLLLNNELKRELSKSVQLLKVYHRSLELNSHLPTAFAVRFLQFHMKNFAENAASSTDQELLEKYKSKEQYLQAAAEETLKKPIVVKLRDVLKKQYEEKPDARTIIFVRTREMTNSLTEYLNYDPVLEGVFAASLTSANSSAAQGGMGMNEQRSHLEQFNSGAVKILVATTVAEEGLDIAKCNLIVKYNHVSNEVAMVQRRGRGRAEGSKSVLIAQSGCVAEKELLNMQKEKLMDLCLQHLRNQGEAFFKAQVHEKVQEMRSQRELDRTALEVRRIELGDKRFDLLCRLCNALVCSSYWIRRVQNAHYVSVDPQIWLRGNVLPLKRPLAHGLTTVAGQFVCAYEGCGHEWGIVVKYNGVFLPGIKADGFIIQSLTDDHIETSRTQKRQWSLIERTFFVVDQITEKDKKRMLKGLLALSSESQAMLEEQANKAEADAAEEARNKANMRERQRIDAEADDAAVDDDF</sequence>
<keyword evidence="4" id="KW-0963">Cytoplasm</keyword>
<dbReference type="InterPro" id="IPR021673">
    <property type="entry name" value="RLR_CTR"/>
</dbReference>
<dbReference type="GO" id="GO:0051607">
    <property type="term" value="P:defense response to virus"/>
    <property type="evidence" value="ECO:0007669"/>
    <property type="project" value="UniProtKB-KW"/>
</dbReference>
<dbReference type="Proteomes" id="UP000887566">
    <property type="component" value="Unplaced"/>
</dbReference>
<comment type="similarity">
    <text evidence="2">Belongs to the helicase family. RLR subfamily.</text>
</comment>
<evidence type="ECO:0000256" key="7">
    <source>
        <dbReference type="ARBA" id="ARBA00022741"/>
    </source>
</evidence>
<dbReference type="GO" id="GO:0005524">
    <property type="term" value="F:ATP binding"/>
    <property type="evidence" value="ECO:0007669"/>
    <property type="project" value="UniProtKB-KW"/>
</dbReference>
<dbReference type="AlphaFoldDB" id="A0A914UNY0"/>
<dbReference type="SMART" id="SM00490">
    <property type="entry name" value="HELICc"/>
    <property type="match status" value="1"/>
</dbReference>
<feature type="domain" description="RLR CTR" evidence="19">
    <location>
        <begin position="829"/>
        <end position="962"/>
    </location>
</feature>
<dbReference type="InterPro" id="IPR014001">
    <property type="entry name" value="Helicase_ATP-bd"/>
</dbReference>
<dbReference type="Gene3D" id="3.40.50.300">
    <property type="entry name" value="P-loop containing nucleotide triphosphate hydrolases"/>
    <property type="match status" value="2"/>
</dbReference>
<dbReference type="PANTHER" id="PTHR14074:SF16">
    <property type="entry name" value="ANTIVIRAL INNATE IMMUNE RESPONSE RECEPTOR RIG-I"/>
    <property type="match status" value="1"/>
</dbReference>
<evidence type="ECO:0000256" key="8">
    <source>
        <dbReference type="ARBA" id="ARBA00022801"/>
    </source>
</evidence>
<dbReference type="SUPFAM" id="SSF52540">
    <property type="entry name" value="P-loop containing nucleoside triphosphate hydrolases"/>
    <property type="match status" value="1"/>
</dbReference>
<feature type="domain" description="Helicase ATP-binding" evidence="17">
    <location>
        <begin position="283"/>
        <end position="459"/>
    </location>
</feature>
<dbReference type="GO" id="GO:0016787">
    <property type="term" value="F:hydrolase activity"/>
    <property type="evidence" value="ECO:0007669"/>
    <property type="project" value="UniProtKB-KW"/>
</dbReference>
<keyword evidence="11" id="KW-0067">ATP-binding</keyword>
<dbReference type="PROSITE" id="PS51194">
    <property type="entry name" value="HELICASE_CTER"/>
    <property type="match status" value="1"/>
</dbReference>
<evidence type="ECO:0000256" key="5">
    <source>
        <dbReference type="ARBA" id="ARBA00022588"/>
    </source>
</evidence>
<comment type="subcellular location">
    <subcellularLocation>
        <location evidence="1">Cytoplasm</location>
    </subcellularLocation>
</comment>
<evidence type="ECO:0000259" key="19">
    <source>
        <dbReference type="PROSITE" id="PS51789"/>
    </source>
</evidence>
<dbReference type="InterPro" id="IPR051363">
    <property type="entry name" value="RLR_Helicase"/>
</dbReference>
<evidence type="ECO:0000256" key="3">
    <source>
        <dbReference type="ARBA" id="ARBA00012552"/>
    </source>
</evidence>
<dbReference type="GO" id="GO:0003723">
    <property type="term" value="F:RNA binding"/>
    <property type="evidence" value="ECO:0007669"/>
    <property type="project" value="UniProtKB-KW"/>
</dbReference>
<feature type="domain" description="Helicase C-terminal" evidence="18">
    <location>
        <begin position="643"/>
        <end position="801"/>
    </location>
</feature>
<dbReference type="Pfam" id="PF18119">
    <property type="entry name" value="RIG-I_C"/>
    <property type="match status" value="1"/>
</dbReference>
<dbReference type="GO" id="GO:0046872">
    <property type="term" value="F:metal ion binding"/>
    <property type="evidence" value="ECO:0007669"/>
    <property type="project" value="UniProtKB-KW"/>
</dbReference>
<evidence type="ECO:0000259" key="18">
    <source>
        <dbReference type="PROSITE" id="PS51194"/>
    </source>
</evidence>
<evidence type="ECO:0000256" key="9">
    <source>
        <dbReference type="ARBA" id="ARBA00022806"/>
    </source>
</evidence>
<dbReference type="InterPro" id="IPR027417">
    <property type="entry name" value="P-loop_NTPase"/>
</dbReference>
<evidence type="ECO:0000256" key="12">
    <source>
        <dbReference type="ARBA" id="ARBA00022859"/>
    </source>
</evidence>
<evidence type="ECO:0000256" key="14">
    <source>
        <dbReference type="ARBA" id="ARBA00023118"/>
    </source>
</evidence>
<dbReference type="EC" id="3.6.4.13" evidence="3"/>
<dbReference type="GO" id="GO:0045087">
    <property type="term" value="P:innate immune response"/>
    <property type="evidence" value="ECO:0007669"/>
    <property type="project" value="UniProtKB-KW"/>
</dbReference>
<evidence type="ECO:0000256" key="6">
    <source>
        <dbReference type="ARBA" id="ARBA00022723"/>
    </source>
</evidence>
<evidence type="ECO:0000256" key="13">
    <source>
        <dbReference type="ARBA" id="ARBA00022884"/>
    </source>
</evidence>
<evidence type="ECO:0000256" key="4">
    <source>
        <dbReference type="ARBA" id="ARBA00022490"/>
    </source>
</evidence>
<dbReference type="InterPro" id="IPR041204">
    <property type="entry name" value="RIG-I-like_C"/>
</dbReference>
<feature type="compositionally biased region" description="Acidic residues" evidence="16">
    <location>
        <begin position="1011"/>
        <end position="1021"/>
    </location>
</feature>
<dbReference type="SMART" id="SM00487">
    <property type="entry name" value="DEXDc"/>
    <property type="match status" value="1"/>
</dbReference>